<accession>A0A843X1R1</accession>
<evidence type="ECO:0000313" key="3">
    <source>
        <dbReference type="Proteomes" id="UP000652761"/>
    </source>
</evidence>
<proteinExistence type="predicted"/>
<evidence type="ECO:0000259" key="1">
    <source>
        <dbReference type="Pfam" id="PF13963"/>
    </source>
</evidence>
<name>A0A843X1R1_COLES</name>
<dbReference type="Proteomes" id="UP000652761">
    <property type="component" value="Unassembled WGS sequence"/>
</dbReference>
<dbReference type="Pfam" id="PF13963">
    <property type="entry name" value="Transpos_assoc"/>
    <property type="match status" value="1"/>
</dbReference>
<dbReference type="EMBL" id="NMUH01005625">
    <property type="protein sequence ID" value="MQM13258.1"/>
    <property type="molecule type" value="Genomic_DNA"/>
</dbReference>
<evidence type="ECO:0000313" key="2">
    <source>
        <dbReference type="EMBL" id="MQM13258.1"/>
    </source>
</evidence>
<dbReference type="OrthoDB" id="671541at2759"/>
<comment type="caution">
    <text evidence="2">The sequence shown here is derived from an EMBL/GenBank/DDBJ whole genome shotgun (WGS) entry which is preliminary data.</text>
</comment>
<feature type="domain" description="Transposase-associated" evidence="1">
    <location>
        <begin position="4"/>
        <end position="58"/>
    </location>
</feature>
<gene>
    <name evidence="2" type="ORF">Taro_046184</name>
</gene>
<reference evidence="2" key="1">
    <citation type="submission" date="2017-07" db="EMBL/GenBank/DDBJ databases">
        <title>Taro Niue Genome Assembly and Annotation.</title>
        <authorList>
            <person name="Atibalentja N."/>
            <person name="Keating K."/>
            <person name="Fields C.J."/>
        </authorList>
    </citation>
    <scope>NUCLEOTIDE SEQUENCE</scope>
    <source>
        <strain evidence="2">Niue_2</strain>
        <tissue evidence="2">Leaf</tissue>
    </source>
</reference>
<dbReference type="InterPro" id="IPR029480">
    <property type="entry name" value="Transpos_assoc"/>
</dbReference>
<keyword evidence="3" id="KW-1185">Reference proteome</keyword>
<sequence>MDWSWMDKPKYSKEYLDGVDLFIDFACGYSDPSSSIKCPCVNCACVELDGTLKVDVFIVPKSEQLP</sequence>
<protein>
    <recommendedName>
        <fullName evidence="1">Transposase-associated domain-containing protein</fullName>
    </recommendedName>
</protein>
<dbReference type="AlphaFoldDB" id="A0A843X1R1"/>
<organism evidence="2 3">
    <name type="scientific">Colocasia esculenta</name>
    <name type="common">Wild taro</name>
    <name type="synonym">Arum esculentum</name>
    <dbReference type="NCBI Taxonomy" id="4460"/>
    <lineage>
        <taxon>Eukaryota</taxon>
        <taxon>Viridiplantae</taxon>
        <taxon>Streptophyta</taxon>
        <taxon>Embryophyta</taxon>
        <taxon>Tracheophyta</taxon>
        <taxon>Spermatophyta</taxon>
        <taxon>Magnoliopsida</taxon>
        <taxon>Liliopsida</taxon>
        <taxon>Araceae</taxon>
        <taxon>Aroideae</taxon>
        <taxon>Colocasieae</taxon>
        <taxon>Colocasia</taxon>
    </lineage>
</organism>